<name>A0ABS8B830_9ACTN</name>
<dbReference type="EMBL" id="JAJAUY010000051">
    <property type="protein sequence ID" value="MCB5180728.1"/>
    <property type="molecule type" value="Genomic_DNA"/>
</dbReference>
<dbReference type="Proteomes" id="UP001199054">
    <property type="component" value="Unassembled WGS sequence"/>
</dbReference>
<dbReference type="Pfam" id="PF07098">
    <property type="entry name" value="DUF1360"/>
    <property type="match status" value="1"/>
</dbReference>
<accession>A0ABS8B830</accession>
<protein>
    <submittedName>
        <fullName evidence="1">DUF1360 domain-containing protein</fullName>
    </submittedName>
</protein>
<dbReference type="RefSeq" id="WP_226727601.1">
    <property type="nucleotide sequence ID" value="NZ_JAJAUY010000051.1"/>
</dbReference>
<dbReference type="InterPro" id="IPR010773">
    <property type="entry name" value="Mycophage_PG1_Gp7"/>
</dbReference>
<organism evidence="1 2">
    <name type="scientific">Streptomyces antimicrobicus</name>
    <dbReference type="NCBI Taxonomy" id="2883108"/>
    <lineage>
        <taxon>Bacteria</taxon>
        <taxon>Bacillati</taxon>
        <taxon>Actinomycetota</taxon>
        <taxon>Actinomycetes</taxon>
        <taxon>Kitasatosporales</taxon>
        <taxon>Streptomycetaceae</taxon>
        <taxon>Streptomyces</taxon>
    </lineage>
</organism>
<keyword evidence="2" id="KW-1185">Reference proteome</keyword>
<evidence type="ECO:0000313" key="2">
    <source>
        <dbReference type="Proteomes" id="UP001199054"/>
    </source>
</evidence>
<proteinExistence type="predicted"/>
<sequence length="169" mass="18214">MNTPTRMSWADGEPARLVAMAAYAAYAAAWTWQVQLRGRPAAEPERPTGVLLTAAATFRFSRLIGKAKITRPLRAPFTEVDGDGAPAELNESPRDGRRVLGELASCPFCLSMWVATGLTGARLIWPRATVAAERTLAVVAVADAMQLVYSMLVRAAEAEPEAEPEDEGE</sequence>
<reference evidence="1 2" key="1">
    <citation type="submission" date="2021-10" db="EMBL/GenBank/DDBJ databases">
        <title>Streptomyces sp. strain SMC 277, a novel streptomycete isolated from soil.</title>
        <authorList>
            <person name="Chanama M."/>
        </authorList>
    </citation>
    <scope>NUCLEOTIDE SEQUENCE [LARGE SCALE GENOMIC DNA]</scope>
    <source>
        <strain evidence="1 2">SMC 277</strain>
    </source>
</reference>
<comment type="caution">
    <text evidence="1">The sequence shown here is derived from an EMBL/GenBank/DDBJ whole genome shotgun (WGS) entry which is preliminary data.</text>
</comment>
<evidence type="ECO:0000313" key="1">
    <source>
        <dbReference type="EMBL" id="MCB5180728.1"/>
    </source>
</evidence>
<gene>
    <name evidence="1" type="ORF">LG632_15215</name>
</gene>